<dbReference type="SUPFAM" id="SSF46894">
    <property type="entry name" value="C-terminal effector domain of the bipartite response regulators"/>
    <property type="match status" value="1"/>
</dbReference>
<proteinExistence type="predicted"/>
<keyword evidence="3" id="KW-1185">Reference proteome</keyword>
<protein>
    <submittedName>
        <fullName evidence="2">Helix-turn-helix transcriptional regulator</fullName>
    </submittedName>
</protein>
<feature type="domain" description="HTH luxR-type" evidence="1">
    <location>
        <begin position="314"/>
        <end position="371"/>
    </location>
</feature>
<dbReference type="InterPro" id="IPR000792">
    <property type="entry name" value="Tscrpt_reg_LuxR_C"/>
</dbReference>
<evidence type="ECO:0000313" key="2">
    <source>
        <dbReference type="EMBL" id="MFC5770426.1"/>
    </source>
</evidence>
<reference evidence="3" key="1">
    <citation type="journal article" date="2019" name="Int. J. Syst. Evol. Microbiol.">
        <title>The Global Catalogue of Microorganisms (GCM) 10K type strain sequencing project: providing services to taxonomists for standard genome sequencing and annotation.</title>
        <authorList>
            <consortium name="The Broad Institute Genomics Platform"/>
            <consortium name="The Broad Institute Genome Sequencing Center for Infectious Disease"/>
            <person name="Wu L."/>
            <person name="Ma J."/>
        </authorList>
    </citation>
    <scope>NUCLEOTIDE SEQUENCE [LARGE SCALE GENOMIC DNA]</scope>
    <source>
        <strain evidence="3">SHR3</strain>
    </source>
</reference>
<evidence type="ECO:0000313" key="3">
    <source>
        <dbReference type="Proteomes" id="UP001595974"/>
    </source>
</evidence>
<dbReference type="Gene3D" id="1.10.10.10">
    <property type="entry name" value="Winged helix-like DNA-binding domain superfamily/Winged helix DNA-binding domain"/>
    <property type="match status" value="1"/>
</dbReference>
<comment type="caution">
    <text evidence="2">The sequence shown here is derived from an EMBL/GenBank/DDBJ whole genome shotgun (WGS) entry which is preliminary data.</text>
</comment>
<organism evidence="2 3">
    <name type="scientific">Thauera sinica</name>
    <dbReference type="NCBI Taxonomy" id="2665146"/>
    <lineage>
        <taxon>Bacteria</taxon>
        <taxon>Pseudomonadati</taxon>
        <taxon>Pseudomonadota</taxon>
        <taxon>Betaproteobacteria</taxon>
        <taxon>Rhodocyclales</taxon>
        <taxon>Zoogloeaceae</taxon>
        <taxon>Thauera</taxon>
    </lineage>
</organism>
<name>A0ABW1ATV4_9RHOO</name>
<sequence length="376" mass="41380">MNTPDFCRLDPVISALYEATLHPKRWYAALQGMAHLGEAQAAVFIDMDYALSVLWRHVLYNVDEEAHHVYLKRYAQIDPRLPVMMKAPELRWLSDVEALSEATRTDNPVYRDYLVPSGLKECLMAKAAVEGARHGHVVLLKIGVSDRFSAEQRATLELLLPHVDRAVRISRRLAGFARALAFGSRGIDESDEPVAALTSNGCISEANPAFERLLANGDIFVADHGHKLRCKSDDAQARLGRSIADALELAKGNTRHDSRNSPVVTVDRAGAPPLLVTVTPLMQMGAQPWFEQVGVLIKVSDPLRPPSEEVLQQGFSFTAAEARLARALLGGGTLAEVALRIGVSVNTVKTQLQVVFQKTRTTRQPELVALLHAVRH</sequence>
<dbReference type="InterPro" id="IPR036388">
    <property type="entry name" value="WH-like_DNA-bd_sf"/>
</dbReference>
<dbReference type="InterPro" id="IPR016032">
    <property type="entry name" value="Sig_transdc_resp-reg_C-effctor"/>
</dbReference>
<gene>
    <name evidence="2" type="ORF">ACFPTN_13665</name>
</gene>
<accession>A0ABW1ATV4</accession>
<dbReference type="EMBL" id="JBHSOG010000050">
    <property type="protein sequence ID" value="MFC5770426.1"/>
    <property type="molecule type" value="Genomic_DNA"/>
</dbReference>
<dbReference type="RefSeq" id="WP_096445034.1">
    <property type="nucleotide sequence ID" value="NZ_JBHSOG010000050.1"/>
</dbReference>
<dbReference type="SMART" id="SM00421">
    <property type="entry name" value="HTH_LUXR"/>
    <property type="match status" value="1"/>
</dbReference>
<dbReference type="Proteomes" id="UP001595974">
    <property type="component" value="Unassembled WGS sequence"/>
</dbReference>
<evidence type="ECO:0000259" key="1">
    <source>
        <dbReference type="SMART" id="SM00421"/>
    </source>
</evidence>